<gene>
    <name evidence="10" type="ORF">ACN38_g1766</name>
</gene>
<keyword evidence="5 8" id="KW-0809">Transit peptide</keyword>
<keyword evidence="6 8" id="KW-0496">Mitochondrion</keyword>
<dbReference type="FunFam" id="3.30.460.10:FF:000044">
    <property type="entry name" value="ATPase synthesis protein 25, mitochondrial"/>
    <property type="match status" value="1"/>
</dbReference>
<dbReference type="OrthoDB" id="107372at2759"/>
<dbReference type="GO" id="GO:0140053">
    <property type="term" value="P:mitochondrial gene expression"/>
    <property type="evidence" value="ECO:0007669"/>
    <property type="project" value="UniProtKB-UniRule"/>
</dbReference>
<dbReference type="PANTHER" id="PTHR28087">
    <property type="entry name" value="ATPASE SYNTHESIS PROTEIN 25, MITOCHONDRIAL"/>
    <property type="match status" value="1"/>
</dbReference>
<protein>
    <recommendedName>
        <fullName evidence="8">ATPase synthesis protein 25</fullName>
    </recommendedName>
</protein>
<comment type="function">
    <text evidence="1">Probable mitochondrial mRNA stabilization factor.</text>
</comment>
<organism evidence="10 11">
    <name type="scientific">Penicillium nordicum</name>
    <dbReference type="NCBI Taxonomy" id="229535"/>
    <lineage>
        <taxon>Eukaryota</taxon>
        <taxon>Fungi</taxon>
        <taxon>Dikarya</taxon>
        <taxon>Ascomycota</taxon>
        <taxon>Pezizomycotina</taxon>
        <taxon>Eurotiomycetes</taxon>
        <taxon>Eurotiomycetidae</taxon>
        <taxon>Eurotiales</taxon>
        <taxon>Aspergillaceae</taxon>
        <taxon>Penicillium</taxon>
    </lineage>
</organism>
<evidence type="ECO:0000256" key="5">
    <source>
        <dbReference type="ARBA" id="ARBA00022946"/>
    </source>
</evidence>
<evidence type="ECO:0000256" key="8">
    <source>
        <dbReference type="RuleBase" id="RU367062"/>
    </source>
</evidence>
<evidence type="ECO:0000313" key="11">
    <source>
        <dbReference type="Proteomes" id="UP000037696"/>
    </source>
</evidence>
<dbReference type="GO" id="GO:0048255">
    <property type="term" value="P:mRNA stabilization"/>
    <property type="evidence" value="ECO:0007669"/>
    <property type="project" value="TreeGrafter"/>
</dbReference>
<dbReference type="InterPro" id="IPR040152">
    <property type="entry name" value="Atp25"/>
</dbReference>
<evidence type="ECO:0000256" key="9">
    <source>
        <dbReference type="SAM" id="MobiDB-lite"/>
    </source>
</evidence>
<keyword evidence="11" id="KW-1185">Reference proteome</keyword>
<comment type="function">
    <text evidence="8">Mitochondrial mRNA stabilization factor.</text>
</comment>
<comment type="caution">
    <text evidence="10">The sequence shown here is derived from an EMBL/GenBank/DDBJ whole genome shotgun (WGS) entry which is preliminary data.</text>
</comment>
<keyword evidence="4 8" id="KW-0999">Mitochondrion inner membrane</keyword>
<reference evidence="10 11" key="1">
    <citation type="submission" date="2015-08" db="EMBL/GenBank/DDBJ databases">
        <title>Genome sequencing of Penicillium nordicum.</title>
        <authorList>
            <person name="Nguyen H.D."/>
            <person name="Seifert K.A."/>
        </authorList>
    </citation>
    <scope>NUCLEOTIDE SEQUENCE [LARGE SCALE GENOMIC DNA]</scope>
    <source>
        <strain evidence="10 11">DAOMC 185683</strain>
    </source>
</reference>
<accession>A0A0M8P872</accession>
<dbReference type="STRING" id="229535.A0A0M8P872"/>
<comment type="similarity">
    <text evidence="3 8">Belongs to the ATP25 family.</text>
</comment>
<evidence type="ECO:0000256" key="6">
    <source>
        <dbReference type="ARBA" id="ARBA00023128"/>
    </source>
</evidence>
<evidence type="ECO:0000256" key="1">
    <source>
        <dbReference type="ARBA" id="ARBA00003470"/>
    </source>
</evidence>
<dbReference type="InterPro" id="IPR043519">
    <property type="entry name" value="NT_sf"/>
</dbReference>
<evidence type="ECO:0000313" key="10">
    <source>
        <dbReference type="EMBL" id="KOS47306.1"/>
    </source>
</evidence>
<evidence type="ECO:0000256" key="3">
    <source>
        <dbReference type="ARBA" id="ARBA00010787"/>
    </source>
</evidence>
<name>A0A0M8P872_9EURO</name>
<feature type="region of interest" description="Disordered" evidence="9">
    <location>
        <begin position="354"/>
        <end position="384"/>
    </location>
</feature>
<dbReference type="AlphaFoldDB" id="A0A0M8P872"/>
<feature type="compositionally biased region" description="Polar residues" evidence="9">
    <location>
        <begin position="140"/>
        <end position="149"/>
    </location>
</feature>
<dbReference type="EMBL" id="LHQQ01000018">
    <property type="protein sequence ID" value="KOS47306.1"/>
    <property type="molecule type" value="Genomic_DNA"/>
</dbReference>
<dbReference type="PANTHER" id="PTHR28087:SF1">
    <property type="entry name" value="ATPASE SYNTHESIS PROTEIN 25, MITOCHONDRIAL"/>
    <property type="match status" value="1"/>
</dbReference>
<evidence type="ECO:0000256" key="2">
    <source>
        <dbReference type="ARBA" id="ARBA00004443"/>
    </source>
</evidence>
<feature type="region of interest" description="Disordered" evidence="9">
    <location>
        <begin position="121"/>
        <end position="149"/>
    </location>
</feature>
<dbReference type="GO" id="GO:0005743">
    <property type="term" value="C:mitochondrial inner membrane"/>
    <property type="evidence" value="ECO:0007669"/>
    <property type="project" value="UniProtKB-SubCell"/>
</dbReference>
<evidence type="ECO:0000256" key="4">
    <source>
        <dbReference type="ARBA" id="ARBA00022792"/>
    </source>
</evidence>
<sequence>MGSKIGIRTREIDVDIQIHRHIDEYNQESERKTVFAPVILTSRAPNCWNNSKIFISFSSITITMSRALLRGAACQTCRHEVLRSFVSVSAIPMPRSSPLSSRSISDARAFSAVTLLRSDRPPTLNQLDSHLSESEGLSAPSETNTTTSSQPVPWYLQEEAPIIKERPLTEAHLPQIPDDSPEMLSSLLEYTYKDLGLDGLKLFDLRGLEIPAALGANVIMIIGTARSVKHLNVSADRLCRWLRSQYKLSPYADGLLGRNELKIKLRRKAKRARAASAAGAMVDEKDDGITTGWICVNAGMVDKGATTTQLSDVGIEGFGNLDLGTSVVVQIFTEEKRADVDLDGLWEATLTREGRKNTRESAGDISKTGVAPPRSMSDGFGSIPGQRRGFHTVRRLALSAMDSTESGIEAGFPGMGTSSSTLPGGAAAVASQLTPTSLLQILAELPADSARNELGSGPNDRQSTLFLRLFYTNHAARFSAQEKATFRLKLFSIAVSRQHPAYTKDALFSTFSDFLRDGYDLPDDLGFDVVSALLTPRTAGVITEKSDTHSPEASMELALLVLDRLSLRGVPILNMKIFNILYQAVCAPNPAPSSLNELHPEESSSSSSVVQQTESRKQILSRLSKILAAANVPFDAVDARQLMVTLFQCGDYDGFWRLWRQFPLKGANRTQEDYMQLFKLHAELGEEVRARECLSVGVALMNRESPAIVLQGPIVTAIMHCILVADPTLQNRDEGASPSFYLPLWTECQEALAREN</sequence>
<dbReference type="Gene3D" id="3.30.460.10">
    <property type="entry name" value="Beta Polymerase, domain 2"/>
    <property type="match status" value="1"/>
</dbReference>
<evidence type="ECO:0000256" key="7">
    <source>
        <dbReference type="ARBA" id="ARBA00023136"/>
    </source>
</evidence>
<proteinExistence type="inferred from homology"/>
<comment type="subcellular location">
    <subcellularLocation>
        <location evidence="2 8">Mitochondrion inner membrane</location>
        <topology evidence="2 8">Peripheral membrane protein</topology>
        <orientation evidence="2 8">Matrix side</orientation>
    </subcellularLocation>
</comment>
<keyword evidence="7 8" id="KW-0472">Membrane</keyword>
<dbReference type="Proteomes" id="UP000037696">
    <property type="component" value="Unassembled WGS sequence"/>
</dbReference>